<evidence type="ECO:0000256" key="1">
    <source>
        <dbReference type="ARBA" id="ARBA00022723"/>
    </source>
</evidence>
<evidence type="ECO:0000259" key="8">
    <source>
        <dbReference type="PROSITE" id="PS51999"/>
    </source>
</evidence>
<dbReference type="Pfam" id="PF23310">
    <property type="entry name" value="TPR_27"/>
    <property type="match status" value="1"/>
</dbReference>
<protein>
    <recommendedName>
        <fullName evidence="8">GRF-type domain-containing protein</fullName>
    </recommendedName>
</protein>
<dbReference type="SUPFAM" id="SSF81383">
    <property type="entry name" value="F-box domain"/>
    <property type="match status" value="1"/>
</dbReference>
<sequence length="742" mass="85970">MLVLQTPPKPFNMHTREVDDSDDFVGQVPQCVSSRPTHDTSDGVYEDDDFVKPEGPKKKKLNTCSRCHISGHNKKSSIASLRNQRTMVGMTPATQKTVKLKILFDSSTCYCGGRPKLATSRTVNDPGRRYYTCDNVNDGDCHVHKWWDDAVDYLTFLNDYDPQLNKLKELQNETEHKLVRLEKVVSELAEKRTRLTNGFEYFVGGMVIILVLLGLVIIIKTPNNLSSQHSTISLHHTHQYHKMTDPYYKEMKHHKREYDWVSNCVYANYKIPTKCICGGAITVEADDRGRNYYVCKDFKNDGLHIRHDCLTALEEELDCLRSQYAEEVSLRRELQFELAQMREDIKELKQLIMGKMTVAKYKRFFYSLPIVGERTEQQLIELAKAGLKEEIRHGLETNEFATVEALFEEAEEVEEGLKETPPSTPRKRRRTSPDPCSSKRARKAEKKGDPEDEGYGYDGEGASGFKDDEEGEYWEWMQMETDVDDDASDRTDDTLGSGQLRISGLPLQRLSIGSLWILPFHKYHPIEGHEMTFLDLPSEIQQLIVSCVAKNFFQDLYRLRSTCKSMRAMADTPDVYSSFDLCYDVGNPSTLYIKGVEYFYALQRHEEGLALMKRAADAGYERGLYTYAMTRKLYSDDEEYFARFTREAVGTIGWLVRMDDVPWVPVVNEWFLTKKFMFMSTDRPLLYNCPCSPTLNFDWDMWHMELSKTEDMCNRCFWIKEVGLFLRDFRCATSFAPFDSWQ</sequence>
<feature type="coiled-coil region" evidence="5">
    <location>
        <begin position="310"/>
        <end position="351"/>
    </location>
</feature>
<dbReference type="Pfam" id="PF06839">
    <property type="entry name" value="Zn_ribbon_GRF"/>
    <property type="match status" value="1"/>
</dbReference>
<evidence type="ECO:0000256" key="6">
    <source>
        <dbReference type="SAM" id="MobiDB-lite"/>
    </source>
</evidence>
<evidence type="ECO:0000256" key="7">
    <source>
        <dbReference type="SAM" id="Phobius"/>
    </source>
</evidence>
<keyword evidence="5" id="KW-0175">Coiled coil</keyword>
<keyword evidence="3" id="KW-0862">Zinc</keyword>
<keyword evidence="10" id="KW-1185">Reference proteome</keyword>
<evidence type="ECO:0000256" key="2">
    <source>
        <dbReference type="ARBA" id="ARBA00022771"/>
    </source>
</evidence>
<dbReference type="EMBL" id="JADBGQ010000010">
    <property type="protein sequence ID" value="KAG5375879.1"/>
    <property type="molecule type" value="Genomic_DNA"/>
</dbReference>
<keyword evidence="1" id="KW-0479">Metal-binding</keyword>
<dbReference type="InterPro" id="IPR036047">
    <property type="entry name" value="F-box-like_dom_sf"/>
</dbReference>
<dbReference type="PANTHER" id="PTHR33784">
    <property type="entry name" value="OS05G0482100 PROTEIN"/>
    <property type="match status" value="1"/>
</dbReference>
<feature type="transmembrane region" description="Helical" evidence="7">
    <location>
        <begin position="201"/>
        <end position="219"/>
    </location>
</feature>
<keyword evidence="7" id="KW-1133">Transmembrane helix</keyword>
<feature type="region of interest" description="Disordered" evidence="6">
    <location>
        <begin position="411"/>
        <end position="466"/>
    </location>
</feature>
<dbReference type="InterPro" id="IPR040338">
    <property type="entry name" value="At1g67623-like"/>
</dbReference>
<reference evidence="9 10" key="1">
    <citation type="submission" date="2021-03" db="EMBL/GenBank/DDBJ databases">
        <authorList>
            <person name="King G.J."/>
            <person name="Bancroft I."/>
            <person name="Baten A."/>
            <person name="Bloomfield J."/>
            <person name="Borpatragohain P."/>
            <person name="He Z."/>
            <person name="Irish N."/>
            <person name="Irwin J."/>
            <person name="Liu K."/>
            <person name="Mauleon R.P."/>
            <person name="Moore J."/>
            <person name="Morris R."/>
            <person name="Ostergaard L."/>
            <person name="Wang B."/>
            <person name="Wells R."/>
        </authorList>
    </citation>
    <scope>NUCLEOTIDE SEQUENCE [LARGE SCALE GENOMIC DNA]</scope>
    <source>
        <strain evidence="9">R-o-18</strain>
        <tissue evidence="9">Leaf</tissue>
    </source>
</reference>
<evidence type="ECO:0000313" key="10">
    <source>
        <dbReference type="Proteomes" id="UP000823674"/>
    </source>
</evidence>
<feature type="region of interest" description="Disordered" evidence="6">
    <location>
        <begin position="32"/>
        <end position="57"/>
    </location>
</feature>
<evidence type="ECO:0000256" key="4">
    <source>
        <dbReference type="PROSITE-ProRule" id="PRU01343"/>
    </source>
</evidence>
<evidence type="ECO:0000256" key="3">
    <source>
        <dbReference type="ARBA" id="ARBA00022833"/>
    </source>
</evidence>
<dbReference type="InterPro" id="IPR057136">
    <property type="entry name" value="At2g35280_TPR_dom"/>
</dbReference>
<dbReference type="Proteomes" id="UP000823674">
    <property type="component" value="Chromosome A10"/>
</dbReference>
<name>A0ABQ7KMZ0_BRACM</name>
<gene>
    <name evidence="9" type="primary">A10g504600.1_BraROA</name>
    <name evidence="9" type="ORF">IGI04_040475</name>
</gene>
<keyword evidence="7" id="KW-0472">Membrane</keyword>
<proteinExistence type="predicted"/>
<dbReference type="InterPro" id="IPR010666">
    <property type="entry name" value="Znf_GRF"/>
</dbReference>
<feature type="coiled-coil region" evidence="5">
    <location>
        <begin position="164"/>
        <end position="191"/>
    </location>
</feature>
<evidence type="ECO:0000313" key="9">
    <source>
        <dbReference type="EMBL" id="KAG5375879.1"/>
    </source>
</evidence>
<organism evidence="9 10">
    <name type="scientific">Brassica rapa subsp. trilocularis</name>
    <dbReference type="NCBI Taxonomy" id="1813537"/>
    <lineage>
        <taxon>Eukaryota</taxon>
        <taxon>Viridiplantae</taxon>
        <taxon>Streptophyta</taxon>
        <taxon>Embryophyta</taxon>
        <taxon>Tracheophyta</taxon>
        <taxon>Spermatophyta</taxon>
        <taxon>Magnoliopsida</taxon>
        <taxon>eudicotyledons</taxon>
        <taxon>Gunneridae</taxon>
        <taxon>Pentapetalae</taxon>
        <taxon>rosids</taxon>
        <taxon>malvids</taxon>
        <taxon>Brassicales</taxon>
        <taxon>Brassicaceae</taxon>
        <taxon>Brassiceae</taxon>
        <taxon>Brassica</taxon>
    </lineage>
</organism>
<keyword evidence="2 4" id="KW-0863">Zinc-finger</keyword>
<accession>A0ABQ7KMZ0</accession>
<feature type="domain" description="GRF-type" evidence="8">
    <location>
        <begin position="109"/>
        <end position="150"/>
    </location>
</feature>
<evidence type="ECO:0000256" key="5">
    <source>
        <dbReference type="SAM" id="Coils"/>
    </source>
</evidence>
<comment type="caution">
    <text evidence="9">The sequence shown here is derived from an EMBL/GenBank/DDBJ whole genome shotgun (WGS) entry which is preliminary data.</text>
</comment>
<dbReference type="PROSITE" id="PS51999">
    <property type="entry name" value="ZF_GRF"/>
    <property type="match status" value="1"/>
</dbReference>
<keyword evidence="7" id="KW-0812">Transmembrane</keyword>
<dbReference type="PANTHER" id="PTHR33784:SF35">
    <property type="entry name" value="(RAPE) HYPOTHETICAL PROTEIN"/>
    <property type="match status" value="1"/>
</dbReference>